<reference evidence="6 7" key="1">
    <citation type="journal article" date="2012" name="J. Bacteriol.">
        <title>Complete Genome Sequence of Paenibacillus mucilaginosus 3016, a Bacterium Functional as Microbial Fertilizer.</title>
        <authorList>
            <person name="Ma M."/>
            <person name="Wang Z."/>
            <person name="Li L."/>
            <person name="Jiang X."/>
            <person name="Guan D."/>
            <person name="Cao F."/>
            <person name="Chen H."/>
            <person name="Wang X."/>
            <person name="Shen D."/>
            <person name="Du B."/>
            <person name="Li J."/>
        </authorList>
    </citation>
    <scope>NUCLEOTIDE SEQUENCE [LARGE SCALE GENOMIC DNA]</scope>
    <source>
        <strain evidence="6 7">3016</strain>
    </source>
</reference>
<evidence type="ECO:0000313" key="6">
    <source>
        <dbReference type="EMBL" id="AFC32948.1"/>
    </source>
</evidence>
<dbReference type="Gene3D" id="3.50.50.60">
    <property type="entry name" value="FAD/NAD(P)-binding domain"/>
    <property type="match status" value="2"/>
</dbReference>
<dbReference type="STRING" id="1116391.PM3016_6316"/>
<dbReference type="Pfam" id="PF07992">
    <property type="entry name" value="Pyr_redox_2"/>
    <property type="match status" value="1"/>
</dbReference>
<dbReference type="EMBL" id="CP003235">
    <property type="protein sequence ID" value="AFC32948.1"/>
    <property type="molecule type" value="Genomic_DNA"/>
</dbReference>
<dbReference type="AlphaFoldDB" id="H6NDZ5"/>
<keyword evidence="7" id="KW-1185">Reference proteome</keyword>
<dbReference type="RefSeq" id="WP_014372116.1">
    <property type="nucleotide sequence ID" value="NC_016935.1"/>
</dbReference>
<dbReference type="PANTHER" id="PTHR48105">
    <property type="entry name" value="THIOREDOXIN REDUCTASE 1-RELATED-RELATED"/>
    <property type="match status" value="1"/>
</dbReference>
<comment type="cofactor">
    <cofactor evidence="1">
        <name>FAD</name>
        <dbReference type="ChEBI" id="CHEBI:57692"/>
    </cofactor>
</comment>
<gene>
    <name evidence="6" type="ORF">PM3016_6316</name>
</gene>
<comment type="subunit">
    <text evidence="2">Homodimer.</text>
</comment>
<evidence type="ECO:0000256" key="4">
    <source>
        <dbReference type="ARBA" id="ARBA00023002"/>
    </source>
</evidence>
<evidence type="ECO:0000313" key="7">
    <source>
        <dbReference type="Proteomes" id="UP000007523"/>
    </source>
</evidence>
<dbReference type="InterPro" id="IPR036188">
    <property type="entry name" value="FAD/NAD-bd_sf"/>
</dbReference>
<dbReference type="GO" id="GO:0016491">
    <property type="term" value="F:oxidoreductase activity"/>
    <property type="evidence" value="ECO:0007669"/>
    <property type="project" value="UniProtKB-KW"/>
</dbReference>
<keyword evidence="4" id="KW-0560">Oxidoreductase</keyword>
<dbReference type="KEGG" id="pmq:PM3016_6316"/>
<feature type="domain" description="FAD/NAD(P)-binding" evidence="5">
    <location>
        <begin position="2"/>
        <end position="285"/>
    </location>
</feature>
<dbReference type="PRINTS" id="PR00368">
    <property type="entry name" value="FADPNR"/>
</dbReference>
<dbReference type="PRINTS" id="PR00469">
    <property type="entry name" value="PNDRDTASEII"/>
</dbReference>
<dbReference type="Proteomes" id="UP000007523">
    <property type="component" value="Chromosome"/>
</dbReference>
<accession>H6NDZ5</accession>
<dbReference type="HOGENOM" id="CLU_031864_5_0_9"/>
<evidence type="ECO:0000256" key="2">
    <source>
        <dbReference type="ARBA" id="ARBA00011738"/>
    </source>
</evidence>
<proteinExistence type="predicted"/>
<organism evidence="6 7">
    <name type="scientific">Paenibacillus mucilaginosus 3016</name>
    <dbReference type="NCBI Taxonomy" id="1116391"/>
    <lineage>
        <taxon>Bacteria</taxon>
        <taxon>Bacillati</taxon>
        <taxon>Bacillota</taxon>
        <taxon>Bacilli</taxon>
        <taxon>Bacillales</taxon>
        <taxon>Paenibacillaceae</taxon>
        <taxon>Paenibacillus</taxon>
    </lineage>
</organism>
<protein>
    <submittedName>
        <fullName evidence="6">FAD-dependent pyridine nucleotide-disulfide oxidoreductase</fullName>
    </submittedName>
</protein>
<dbReference type="InterPro" id="IPR023753">
    <property type="entry name" value="FAD/NAD-binding_dom"/>
</dbReference>
<name>H6NDZ5_9BACL</name>
<evidence type="ECO:0000259" key="5">
    <source>
        <dbReference type="Pfam" id="PF07992"/>
    </source>
</evidence>
<evidence type="ECO:0000256" key="1">
    <source>
        <dbReference type="ARBA" id="ARBA00001974"/>
    </source>
</evidence>
<dbReference type="InterPro" id="IPR050097">
    <property type="entry name" value="Ferredoxin-NADP_redctase_2"/>
</dbReference>
<sequence length="309" mass="33767">MYDCIIVGGGIAGLQAAIQLGRYRHKVLVIDKQKGRSALCGSYHNLLGWPEGVSGPELRERGRRHAERLGVEFLEDEVIAAAKSDDQFQVALAGDGGSFKSQTLLIATGVMDRFPPLPGLEERLGESIYICPDCDGYEVMDRKAVVMGAGEAGSGMAMAISYWTDRITYVNHDRSAVSTSKREALEARGIEYIEEEIEEVLGGEDKSFRGVRLKDGRVIEGERAFIAFGGNRVITDWAMPLGIERLENKHIVTDPRTKMTGVPGVWAAGDVGIHAEQTSIAMGEGALAAIWIHKELVKRLRQMTVEHSG</sequence>
<dbReference type="SUPFAM" id="SSF51905">
    <property type="entry name" value="FAD/NAD(P)-binding domain"/>
    <property type="match status" value="1"/>
</dbReference>
<keyword evidence="3" id="KW-0285">Flavoprotein</keyword>
<evidence type="ECO:0000256" key="3">
    <source>
        <dbReference type="ARBA" id="ARBA00022630"/>
    </source>
</evidence>